<sequence length="605" mass="67349">MSKKCVDLVKIVLFLLLLIFFVYVLDRILANGTDNHKYLFRDFYRASADEVDVVYMGASSAGWSWNPAVAYHENGVGSQLLASERHPADAFPYLLKEAAIKHPDLYIVDAEQLLGSLSGDFAAVESILINLRRSANRQDAAADMLENYSEEEQQVRYLPLLYFHDRWKELSRRDFEPVDYDFMGFSLRSVTGTAMPQGREQLDAKPQELSKEHVENLDEVLRVCKQLDGKVLFVIAPNDGSAAGCYSYIRDRVEEAGFDYLNASAYLEEIGMEPGDFEGGGHLTVYGAEKYTAWLSGRIAQTYGLADRRKEQGYQQAQRYEQTYEAYQKEKIRRGVMLGKYLETISNPQYSALLAVRDEASAGLGEEITEKLRQFGMEQTPAGRYRASYYAVIDQGNLLLEQTAEAESSEMLQASGSLADGTPFIIQSAGLAAGNYASIIVNGTEYAVNARGINIVVYDNLAKEVIDSVAFDTCVPELTAVRGIPKQEELEAEMSVLSEPKEEGSAWNDSGNLIIPEGHMVNVSFPNMRSAKKLHISLDADDMYQIQLCIQEKIHALYTVGQDSEKAGLRTVTLELSTDGSVEFDSIRIVPVQRNGGCSVGYLSM</sequence>
<dbReference type="EMBL" id="AQFT01000124">
    <property type="protein sequence ID" value="EMZ22158.1"/>
    <property type="molecule type" value="Genomic_DNA"/>
</dbReference>
<dbReference type="HOGENOM" id="CLU_451098_0_0_9"/>
<accession>N2A6U4</accession>
<name>N2A6U4_9FIRM</name>
<evidence type="ECO:0000313" key="1">
    <source>
        <dbReference type="EMBL" id="EMZ22158.1"/>
    </source>
</evidence>
<keyword evidence="2" id="KW-1185">Reference proteome</keyword>
<dbReference type="PATRIC" id="fig|1235802.3.peg.4511"/>
<dbReference type="OrthoDB" id="9796702at2"/>
<dbReference type="STRING" id="1235802.C823_04246"/>
<organism evidence="1 2">
    <name type="scientific">Eubacterium plexicaudatum ASF492</name>
    <dbReference type="NCBI Taxonomy" id="1235802"/>
    <lineage>
        <taxon>Bacteria</taxon>
        <taxon>Bacillati</taxon>
        <taxon>Bacillota</taxon>
        <taxon>Clostridia</taxon>
        <taxon>Eubacteriales</taxon>
        <taxon>Eubacteriaceae</taxon>
        <taxon>Eubacterium</taxon>
    </lineage>
</organism>
<comment type="caution">
    <text evidence="1">The sequence shown here is derived from an EMBL/GenBank/DDBJ whole genome shotgun (WGS) entry which is preliminary data.</text>
</comment>
<gene>
    <name evidence="1" type="ORF">C823_04246</name>
</gene>
<dbReference type="eggNOG" id="COG2755">
    <property type="taxonomic scope" value="Bacteria"/>
</dbReference>
<proteinExistence type="predicted"/>
<evidence type="ECO:0000313" key="2">
    <source>
        <dbReference type="Proteomes" id="UP000012589"/>
    </source>
</evidence>
<dbReference type="AlphaFoldDB" id="N2A6U4"/>
<dbReference type="Proteomes" id="UP000012589">
    <property type="component" value="Unassembled WGS sequence"/>
</dbReference>
<protein>
    <submittedName>
        <fullName evidence="1">Uncharacterized protein</fullName>
    </submittedName>
</protein>
<reference evidence="1 2" key="1">
    <citation type="journal article" date="2014" name="Genome Announc.">
        <title>Draft genome sequences of the altered schaedler flora, a defined bacterial community from gnotobiotic mice.</title>
        <authorList>
            <person name="Wannemuehler M.J."/>
            <person name="Overstreet A.M."/>
            <person name="Ward D.V."/>
            <person name="Phillips G.J."/>
        </authorList>
    </citation>
    <scope>NUCLEOTIDE SEQUENCE [LARGE SCALE GENOMIC DNA]</scope>
    <source>
        <strain evidence="1 2">ASF492</strain>
    </source>
</reference>